<comment type="function">
    <text evidence="7">Transcriptional regulator that specifically binds to GA-rich elements (GAGA-repeats) present in regulatory sequences of genes involved in developmental processes.</text>
</comment>
<comment type="caution">
    <text evidence="9">The sequence shown here is derived from an EMBL/GenBank/DDBJ whole genome shotgun (WGS) entry which is preliminary data.</text>
</comment>
<evidence type="ECO:0000256" key="1">
    <source>
        <dbReference type="ARBA" id="ARBA00004123"/>
    </source>
</evidence>
<sequence>MVCEDHALTSLKKKQTQRSSLLPHLRIHCDRLVGSRSACYHTMDSDGRMAMRCIMAPDQAEHLALKEYARIKLMQVIAERDAAVVERDNVLAEKKAAFNERDSAFLQRDIAFAERDNAMMERDSAMAALENARGHRTLGWNQFKRQPDLKGRDSTLLQMSLPSGPFMVEEPHSFNGDPAMLSFITNNSEKMQPVQQPQQPAGKSRKRDGTKAKRERKTPAAASPDGFKPEPKKKRGDNSNRTQEGSVPLILPVVPYLGQESDQQPPQKDDMHHFVQDQKDLNFTVTTPIPYCSCTGSSQPCYRWGNGGWQSACCTNTLSVHPLPMNPLKRGYRLPGRKMSAGAFQKLVKRLTQEGVDLSQPIDLKNYWAKHGTNRSLE</sequence>
<dbReference type="AlphaFoldDB" id="A0A9D4Z6D0"/>
<evidence type="ECO:0000256" key="3">
    <source>
        <dbReference type="ARBA" id="ARBA00023015"/>
    </source>
</evidence>
<protein>
    <recommendedName>
        <fullName evidence="7">GAGA-binding transcriptional activator</fullName>
    </recommendedName>
</protein>
<name>A0A9D4Z6D0_ADICA</name>
<evidence type="ECO:0000256" key="6">
    <source>
        <dbReference type="ARBA" id="ARBA00023242"/>
    </source>
</evidence>
<keyword evidence="10" id="KW-1185">Reference proteome</keyword>
<comment type="subcellular location">
    <subcellularLocation>
        <location evidence="1 7">Nucleus</location>
    </subcellularLocation>
</comment>
<dbReference type="PANTHER" id="PTHR31421:SF22">
    <property type="entry name" value="PROTEIN BASIC PENTACYSTEINE3"/>
    <property type="match status" value="1"/>
</dbReference>
<evidence type="ECO:0000256" key="4">
    <source>
        <dbReference type="ARBA" id="ARBA00023125"/>
    </source>
</evidence>
<evidence type="ECO:0000256" key="7">
    <source>
        <dbReference type="RuleBase" id="RU367160"/>
    </source>
</evidence>
<dbReference type="OrthoDB" id="1883964at2759"/>
<dbReference type="InterPro" id="IPR010409">
    <property type="entry name" value="GAGA-bd_tscrpt_act"/>
</dbReference>
<accession>A0A9D4Z6D0</accession>
<dbReference type="PANTHER" id="PTHR31421">
    <property type="entry name" value="PROTEIN BASIC PENTACYSTEINE3"/>
    <property type="match status" value="1"/>
</dbReference>
<feature type="compositionally biased region" description="Polar residues" evidence="8">
    <location>
        <begin position="190"/>
        <end position="201"/>
    </location>
</feature>
<evidence type="ECO:0000256" key="2">
    <source>
        <dbReference type="ARBA" id="ARBA00007911"/>
    </source>
</evidence>
<dbReference type="EMBL" id="JABFUD020000021">
    <property type="protein sequence ID" value="KAI5062994.1"/>
    <property type="molecule type" value="Genomic_DNA"/>
</dbReference>
<dbReference type="GO" id="GO:0003700">
    <property type="term" value="F:DNA-binding transcription factor activity"/>
    <property type="evidence" value="ECO:0007669"/>
    <property type="project" value="UniProtKB-UniRule"/>
</dbReference>
<reference evidence="9" key="1">
    <citation type="submission" date="2021-01" db="EMBL/GenBank/DDBJ databases">
        <title>Adiantum capillus-veneris genome.</title>
        <authorList>
            <person name="Fang Y."/>
            <person name="Liao Q."/>
        </authorList>
    </citation>
    <scope>NUCLEOTIDE SEQUENCE</scope>
    <source>
        <strain evidence="9">H3</strain>
        <tissue evidence="9">Leaf</tissue>
    </source>
</reference>
<comment type="similarity">
    <text evidence="2 7">Belongs to the BBR/BPC family.</text>
</comment>
<keyword evidence="3 7" id="KW-0805">Transcription regulation</keyword>
<evidence type="ECO:0000313" key="9">
    <source>
        <dbReference type="EMBL" id="KAI5062994.1"/>
    </source>
</evidence>
<dbReference type="SMART" id="SM01226">
    <property type="entry name" value="GAGA_bind"/>
    <property type="match status" value="1"/>
</dbReference>
<keyword evidence="5 7" id="KW-0804">Transcription</keyword>
<dbReference type="GO" id="GO:0043565">
    <property type="term" value="F:sequence-specific DNA binding"/>
    <property type="evidence" value="ECO:0007669"/>
    <property type="project" value="TreeGrafter"/>
</dbReference>
<evidence type="ECO:0000256" key="8">
    <source>
        <dbReference type="SAM" id="MobiDB-lite"/>
    </source>
</evidence>
<feature type="region of interest" description="Disordered" evidence="8">
    <location>
        <begin position="190"/>
        <end position="249"/>
    </location>
</feature>
<keyword evidence="6 7" id="KW-0539">Nucleus</keyword>
<evidence type="ECO:0000256" key="5">
    <source>
        <dbReference type="ARBA" id="ARBA00023163"/>
    </source>
</evidence>
<dbReference type="Proteomes" id="UP000886520">
    <property type="component" value="Chromosome 21"/>
</dbReference>
<organism evidence="9 10">
    <name type="scientific">Adiantum capillus-veneris</name>
    <name type="common">Maidenhair fern</name>
    <dbReference type="NCBI Taxonomy" id="13818"/>
    <lineage>
        <taxon>Eukaryota</taxon>
        <taxon>Viridiplantae</taxon>
        <taxon>Streptophyta</taxon>
        <taxon>Embryophyta</taxon>
        <taxon>Tracheophyta</taxon>
        <taxon>Polypodiopsida</taxon>
        <taxon>Polypodiidae</taxon>
        <taxon>Polypodiales</taxon>
        <taxon>Pteridineae</taxon>
        <taxon>Pteridaceae</taxon>
        <taxon>Vittarioideae</taxon>
        <taxon>Adiantum</taxon>
    </lineage>
</organism>
<proteinExistence type="inferred from homology"/>
<evidence type="ECO:0000313" key="10">
    <source>
        <dbReference type="Proteomes" id="UP000886520"/>
    </source>
</evidence>
<dbReference type="Pfam" id="PF06217">
    <property type="entry name" value="GAGA_bind"/>
    <property type="match status" value="1"/>
</dbReference>
<feature type="region of interest" description="Disordered" evidence="8">
    <location>
        <begin position="162"/>
        <end position="181"/>
    </location>
</feature>
<keyword evidence="4 7" id="KW-0238">DNA-binding</keyword>
<gene>
    <name evidence="9" type="ORF">GOP47_0021541</name>
</gene>
<dbReference type="GO" id="GO:0005634">
    <property type="term" value="C:nucleus"/>
    <property type="evidence" value="ECO:0007669"/>
    <property type="project" value="UniProtKB-SubCell"/>
</dbReference>
<dbReference type="GO" id="GO:0009723">
    <property type="term" value="P:response to ethylene"/>
    <property type="evidence" value="ECO:0007669"/>
    <property type="project" value="TreeGrafter"/>
</dbReference>